<dbReference type="Gene3D" id="3.40.50.2300">
    <property type="match status" value="1"/>
</dbReference>
<protein>
    <submittedName>
        <fullName evidence="5">Chemotaxis protein CheY</fullName>
    </submittedName>
</protein>
<evidence type="ECO:0000256" key="2">
    <source>
        <dbReference type="ARBA" id="ARBA00023012"/>
    </source>
</evidence>
<dbReference type="AlphaFoldDB" id="A0AA48GVW3"/>
<dbReference type="Pfam" id="PF00072">
    <property type="entry name" value="Response_reg"/>
    <property type="match status" value="1"/>
</dbReference>
<dbReference type="InterPro" id="IPR050595">
    <property type="entry name" value="Bact_response_regulator"/>
</dbReference>
<reference evidence="5" key="1">
    <citation type="journal article" date="2023" name="Int. J. Syst. Evol. Microbiol.">
        <title>Mesoterricola silvestris gen. nov., sp. nov., Mesoterricola sediminis sp. nov., Geothrix oryzae sp. nov., Geothrix edaphica sp. nov., Geothrix rubra sp. nov., and Geothrix limicola sp. nov., six novel members of Acidobacteriota isolated from soils.</title>
        <authorList>
            <person name="Itoh H."/>
            <person name="Sugisawa Y."/>
            <person name="Mise K."/>
            <person name="Xu Z."/>
            <person name="Kuniyasu M."/>
            <person name="Ushijima N."/>
            <person name="Kawano K."/>
            <person name="Kobayashi E."/>
            <person name="Shiratori Y."/>
            <person name="Masuda Y."/>
            <person name="Senoo K."/>
        </authorList>
    </citation>
    <scope>NUCLEOTIDE SEQUENCE</scope>
    <source>
        <strain evidence="5">W786</strain>
    </source>
</reference>
<dbReference type="PANTHER" id="PTHR44591:SF14">
    <property type="entry name" value="PROTEIN PILG"/>
    <property type="match status" value="1"/>
</dbReference>
<keyword evidence="1 3" id="KW-0597">Phosphoprotein</keyword>
<feature type="modified residue" description="4-aspartylphosphate" evidence="3">
    <location>
        <position position="53"/>
    </location>
</feature>
<evidence type="ECO:0000313" key="6">
    <source>
        <dbReference type="Proteomes" id="UP001228113"/>
    </source>
</evidence>
<dbReference type="GO" id="GO:0000160">
    <property type="term" value="P:phosphorelay signal transduction system"/>
    <property type="evidence" value="ECO:0007669"/>
    <property type="project" value="UniProtKB-KW"/>
</dbReference>
<dbReference type="SUPFAM" id="SSF52172">
    <property type="entry name" value="CheY-like"/>
    <property type="match status" value="1"/>
</dbReference>
<gene>
    <name evidence="5" type="primary">cheY_2</name>
    <name evidence="5" type="ORF">METESE_21920</name>
</gene>
<evidence type="ECO:0000256" key="3">
    <source>
        <dbReference type="PROSITE-ProRule" id="PRU00169"/>
    </source>
</evidence>
<proteinExistence type="predicted"/>
<feature type="domain" description="Response regulatory" evidence="4">
    <location>
        <begin position="2"/>
        <end position="120"/>
    </location>
</feature>
<organism evidence="5 6">
    <name type="scientific">Mesoterricola sediminis</name>
    <dbReference type="NCBI Taxonomy" id="2927980"/>
    <lineage>
        <taxon>Bacteria</taxon>
        <taxon>Pseudomonadati</taxon>
        <taxon>Acidobacteriota</taxon>
        <taxon>Holophagae</taxon>
        <taxon>Holophagales</taxon>
        <taxon>Holophagaceae</taxon>
        <taxon>Mesoterricola</taxon>
    </lineage>
</organism>
<dbReference type="SMART" id="SM00448">
    <property type="entry name" value="REC"/>
    <property type="match status" value="1"/>
</dbReference>
<sequence>MKILSVDDSATMRKIIGRVVGMLGYDLLEAGTGEDGIAVLEQNVADVALVIMDINMPGMDGISALEAIKANERTRNVPVMMVTTDSDRQRIIQAVRAGAANYVTKPFTHDDLAAKIADTLGASEF</sequence>
<evidence type="ECO:0000313" key="5">
    <source>
        <dbReference type="EMBL" id="BDU77234.1"/>
    </source>
</evidence>
<keyword evidence="2" id="KW-0902">Two-component regulatory system</keyword>
<keyword evidence="6" id="KW-1185">Reference proteome</keyword>
<name>A0AA48GVW3_9BACT</name>
<dbReference type="EMBL" id="AP027081">
    <property type="protein sequence ID" value="BDU77234.1"/>
    <property type="molecule type" value="Genomic_DNA"/>
</dbReference>
<accession>A0AA48GVW3</accession>
<evidence type="ECO:0000256" key="1">
    <source>
        <dbReference type="ARBA" id="ARBA00022553"/>
    </source>
</evidence>
<dbReference type="InterPro" id="IPR001789">
    <property type="entry name" value="Sig_transdc_resp-reg_receiver"/>
</dbReference>
<dbReference type="Proteomes" id="UP001228113">
    <property type="component" value="Chromosome"/>
</dbReference>
<dbReference type="RefSeq" id="WP_243332213.1">
    <property type="nucleotide sequence ID" value="NZ_AP027081.1"/>
</dbReference>
<dbReference type="InterPro" id="IPR011006">
    <property type="entry name" value="CheY-like_superfamily"/>
</dbReference>
<dbReference type="PANTHER" id="PTHR44591">
    <property type="entry name" value="STRESS RESPONSE REGULATOR PROTEIN 1"/>
    <property type="match status" value="1"/>
</dbReference>
<evidence type="ECO:0000259" key="4">
    <source>
        <dbReference type="PROSITE" id="PS50110"/>
    </source>
</evidence>
<dbReference type="KEGG" id="msea:METESE_21920"/>
<dbReference type="PROSITE" id="PS50110">
    <property type="entry name" value="RESPONSE_REGULATORY"/>
    <property type="match status" value="1"/>
</dbReference>